<evidence type="ECO:0000256" key="1">
    <source>
        <dbReference type="SAM" id="Phobius"/>
    </source>
</evidence>
<keyword evidence="1" id="KW-0812">Transmembrane</keyword>
<keyword evidence="1" id="KW-0472">Membrane</keyword>
<evidence type="ECO:0000313" key="2">
    <source>
        <dbReference type="EMBL" id="MPN40907.1"/>
    </source>
</evidence>
<dbReference type="AlphaFoldDB" id="A0A645HPL3"/>
<evidence type="ECO:0008006" key="3">
    <source>
        <dbReference type="Google" id="ProtNLM"/>
    </source>
</evidence>
<proteinExistence type="predicted"/>
<keyword evidence="1" id="KW-1133">Transmembrane helix</keyword>
<comment type="caution">
    <text evidence="2">The sequence shown here is derived from an EMBL/GenBank/DDBJ whole genome shotgun (WGS) entry which is preliminary data.</text>
</comment>
<dbReference type="EMBL" id="VSSQ01097626">
    <property type="protein sequence ID" value="MPN40907.1"/>
    <property type="molecule type" value="Genomic_DNA"/>
</dbReference>
<sequence length="90" mass="9864">MLPDAIGMVIKLFPPSYSAMLIRQVMMAKPISIAFEGIPLEYATEFKEMLGVTFSFGDVTISPIIGIVILIVTAVVFFALAVINISRKKK</sequence>
<reference evidence="2" key="1">
    <citation type="submission" date="2019-08" db="EMBL/GenBank/DDBJ databases">
        <authorList>
            <person name="Kucharzyk K."/>
            <person name="Murdoch R.W."/>
            <person name="Higgins S."/>
            <person name="Loffler F."/>
        </authorList>
    </citation>
    <scope>NUCLEOTIDE SEQUENCE</scope>
</reference>
<protein>
    <recommendedName>
        <fullName evidence="3">ABC-2 type transporter domain-containing protein</fullName>
    </recommendedName>
</protein>
<accession>A0A645HPL3</accession>
<name>A0A645HPL3_9ZZZZ</name>
<organism evidence="2">
    <name type="scientific">bioreactor metagenome</name>
    <dbReference type="NCBI Taxonomy" id="1076179"/>
    <lineage>
        <taxon>unclassified sequences</taxon>
        <taxon>metagenomes</taxon>
        <taxon>ecological metagenomes</taxon>
    </lineage>
</organism>
<gene>
    <name evidence="2" type="ORF">SDC9_188447</name>
</gene>
<feature type="transmembrane region" description="Helical" evidence="1">
    <location>
        <begin position="64"/>
        <end position="85"/>
    </location>
</feature>